<reference evidence="6 7" key="1">
    <citation type="journal article" date="2019" name="Nat. Ecol. Evol.">
        <title>Megaphylogeny resolves global patterns of mushroom evolution.</title>
        <authorList>
            <person name="Varga T."/>
            <person name="Krizsan K."/>
            <person name="Foldi C."/>
            <person name="Dima B."/>
            <person name="Sanchez-Garcia M."/>
            <person name="Sanchez-Ramirez S."/>
            <person name="Szollosi G.J."/>
            <person name="Szarkandi J.G."/>
            <person name="Papp V."/>
            <person name="Albert L."/>
            <person name="Andreopoulos W."/>
            <person name="Angelini C."/>
            <person name="Antonin V."/>
            <person name="Barry K.W."/>
            <person name="Bougher N.L."/>
            <person name="Buchanan P."/>
            <person name="Buyck B."/>
            <person name="Bense V."/>
            <person name="Catcheside P."/>
            <person name="Chovatia M."/>
            <person name="Cooper J."/>
            <person name="Damon W."/>
            <person name="Desjardin D."/>
            <person name="Finy P."/>
            <person name="Geml J."/>
            <person name="Haridas S."/>
            <person name="Hughes K."/>
            <person name="Justo A."/>
            <person name="Karasinski D."/>
            <person name="Kautmanova I."/>
            <person name="Kiss B."/>
            <person name="Kocsube S."/>
            <person name="Kotiranta H."/>
            <person name="LaButti K.M."/>
            <person name="Lechner B.E."/>
            <person name="Liimatainen K."/>
            <person name="Lipzen A."/>
            <person name="Lukacs Z."/>
            <person name="Mihaltcheva S."/>
            <person name="Morgado L.N."/>
            <person name="Niskanen T."/>
            <person name="Noordeloos M.E."/>
            <person name="Ohm R.A."/>
            <person name="Ortiz-Santana B."/>
            <person name="Ovrebo C."/>
            <person name="Racz N."/>
            <person name="Riley R."/>
            <person name="Savchenko A."/>
            <person name="Shiryaev A."/>
            <person name="Soop K."/>
            <person name="Spirin V."/>
            <person name="Szebenyi C."/>
            <person name="Tomsovsky M."/>
            <person name="Tulloss R.E."/>
            <person name="Uehling J."/>
            <person name="Grigoriev I.V."/>
            <person name="Vagvolgyi C."/>
            <person name="Papp T."/>
            <person name="Martin F.M."/>
            <person name="Miettinen O."/>
            <person name="Hibbett D.S."/>
            <person name="Nagy L.G."/>
        </authorList>
    </citation>
    <scope>NUCLEOTIDE SEQUENCE [LARGE SCALE GENOMIC DNA]</scope>
    <source>
        <strain evidence="6 7">HHB13444</strain>
    </source>
</reference>
<dbReference type="SUPFAM" id="SSF51338">
    <property type="entry name" value="Composite domain of metallo-dependent hydrolases"/>
    <property type="match status" value="1"/>
</dbReference>
<dbReference type="Pfam" id="PF01979">
    <property type="entry name" value="Amidohydro_1"/>
    <property type="match status" value="1"/>
</dbReference>
<sequence>MLVKGDLVHCPKLGEVVVLRNHLLRVDSRGYIDHLAHSAHPESLSILMHEDPTIIPLGSFLMPTFCDLHLHAPQFMYQGTGLHLPLMEWLNEYAFKAEESLDADHQLAESVYKRLAARLIEHGTGAVLLFGTIKTETNLILARVMQQAGIRAFVGKLSMDISSRPTYVESSADASLEAARLFCDQCIDVSSSLSTHERLVEPVITPRFVPTCSNELLAGLGALSAEKDIRIQSHMAESHDQVHHVLSERGADDMDVFAQCNLLTSRTVQAHCTFLTPPSLMRLAETGTAVAHCPLSNAYFSAEPFRLREALDAGVRVGLGTDIAGGYSVDIMNAMRQAVAGSRMREGARISGHYRADSGQEIRVLSVDWKEAFYLATKGGAEALNLAKGSGSFVVGAPFDAQHIQVFDAASGEGTGGIDFFRDPRPGGLTLEILEKWWCVGDLRNRKGTWVQGKSVDSSSFH</sequence>
<dbReference type="Gene3D" id="2.30.40.10">
    <property type="entry name" value="Urease, subunit C, domain 1"/>
    <property type="match status" value="1"/>
</dbReference>
<name>A0A5C3PIN5_9APHY</name>
<accession>A0A5C3PIN5</accession>
<evidence type="ECO:0000313" key="6">
    <source>
        <dbReference type="EMBL" id="TFK88188.1"/>
    </source>
</evidence>
<keyword evidence="7" id="KW-1185">Reference proteome</keyword>
<evidence type="ECO:0000256" key="1">
    <source>
        <dbReference type="ARBA" id="ARBA00001947"/>
    </source>
</evidence>
<gene>
    <name evidence="6" type="ORF">K466DRAFT_585736</name>
</gene>
<dbReference type="GO" id="GO:0046098">
    <property type="term" value="P:guanine metabolic process"/>
    <property type="evidence" value="ECO:0007669"/>
    <property type="project" value="TreeGrafter"/>
</dbReference>
<evidence type="ECO:0000256" key="4">
    <source>
        <dbReference type="ARBA" id="ARBA00022833"/>
    </source>
</evidence>
<dbReference type="PANTHER" id="PTHR11271:SF6">
    <property type="entry name" value="GUANINE DEAMINASE"/>
    <property type="match status" value="1"/>
</dbReference>
<evidence type="ECO:0000259" key="5">
    <source>
        <dbReference type="Pfam" id="PF01979"/>
    </source>
</evidence>
<dbReference type="PANTHER" id="PTHR11271">
    <property type="entry name" value="GUANINE DEAMINASE"/>
    <property type="match status" value="1"/>
</dbReference>
<dbReference type="InterPro" id="IPR032466">
    <property type="entry name" value="Metal_Hydrolase"/>
</dbReference>
<dbReference type="InterPro" id="IPR006680">
    <property type="entry name" value="Amidohydro-rel"/>
</dbReference>
<dbReference type="InterPro" id="IPR011059">
    <property type="entry name" value="Metal-dep_hydrolase_composite"/>
</dbReference>
<dbReference type="InterPro" id="IPR051607">
    <property type="entry name" value="Metallo-dep_hydrolases"/>
</dbReference>
<keyword evidence="3 6" id="KW-0378">Hydrolase</keyword>
<protein>
    <submittedName>
        <fullName evidence="6">Metallo-dependent hydrolase</fullName>
    </submittedName>
</protein>
<dbReference type="GO" id="GO:0008270">
    <property type="term" value="F:zinc ion binding"/>
    <property type="evidence" value="ECO:0007669"/>
    <property type="project" value="TreeGrafter"/>
</dbReference>
<dbReference type="Proteomes" id="UP000308197">
    <property type="component" value="Unassembled WGS sequence"/>
</dbReference>
<organism evidence="6 7">
    <name type="scientific">Polyporus arcularius HHB13444</name>
    <dbReference type="NCBI Taxonomy" id="1314778"/>
    <lineage>
        <taxon>Eukaryota</taxon>
        <taxon>Fungi</taxon>
        <taxon>Dikarya</taxon>
        <taxon>Basidiomycota</taxon>
        <taxon>Agaricomycotina</taxon>
        <taxon>Agaricomycetes</taxon>
        <taxon>Polyporales</taxon>
        <taxon>Polyporaceae</taxon>
        <taxon>Polyporus</taxon>
    </lineage>
</organism>
<dbReference type="EMBL" id="ML211122">
    <property type="protein sequence ID" value="TFK88188.1"/>
    <property type="molecule type" value="Genomic_DNA"/>
</dbReference>
<comment type="cofactor">
    <cofactor evidence="1">
        <name>Zn(2+)</name>
        <dbReference type="ChEBI" id="CHEBI:29105"/>
    </cofactor>
</comment>
<keyword evidence="2" id="KW-0479">Metal-binding</keyword>
<dbReference type="GO" id="GO:0008892">
    <property type="term" value="F:guanine deaminase activity"/>
    <property type="evidence" value="ECO:0007669"/>
    <property type="project" value="TreeGrafter"/>
</dbReference>
<evidence type="ECO:0000256" key="2">
    <source>
        <dbReference type="ARBA" id="ARBA00022723"/>
    </source>
</evidence>
<dbReference type="AlphaFoldDB" id="A0A5C3PIN5"/>
<evidence type="ECO:0000256" key="3">
    <source>
        <dbReference type="ARBA" id="ARBA00022801"/>
    </source>
</evidence>
<feature type="domain" description="Amidohydrolase-related" evidence="5">
    <location>
        <begin position="60"/>
        <end position="454"/>
    </location>
</feature>
<dbReference type="STRING" id="1314778.A0A5C3PIN5"/>
<dbReference type="Gene3D" id="3.20.20.140">
    <property type="entry name" value="Metal-dependent hydrolases"/>
    <property type="match status" value="1"/>
</dbReference>
<dbReference type="GO" id="GO:0005829">
    <property type="term" value="C:cytosol"/>
    <property type="evidence" value="ECO:0007669"/>
    <property type="project" value="TreeGrafter"/>
</dbReference>
<keyword evidence="4" id="KW-0862">Zinc</keyword>
<evidence type="ECO:0000313" key="7">
    <source>
        <dbReference type="Proteomes" id="UP000308197"/>
    </source>
</evidence>
<dbReference type="InParanoid" id="A0A5C3PIN5"/>
<proteinExistence type="predicted"/>
<dbReference type="SUPFAM" id="SSF51556">
    <property type="entry name" value="Metallo-dependent hydrolases"/>
    <property type="match status" value="1"/>
</dbReference>